<dbReference type="PROSITE" id="PS50048">
    <property type="entry name" value="ZN2_CY6_FUNGAL_2"/>
    <property type="match status" value="1"/>
</dbReference>
<dbReference type="Proteomes" id="UP000077069">
    <property type="component" value="Unassembled WGS sequence"/>
</dbReference>
<feature type="domain" description="Zn(2)-C6 fungal-type" evidence="7">
    <location>
        <begin position="13"/>
        <end position="44"/>
    </location>
</feature>
<dbReference type="InterPro" id="IPR051430">
    <property type="entry name" value="Fungal_TF_Env_Response"/>
</dbReference>
<evidence type="ECO:0000256" key="2">
    <source>
        <dbReference type="ARBA" id="ARBA00022833"/>
    </source>
</evidence>
<name>A0A177C6S5_9PLEO</name>
<dbReference type="Pfam" id="PF04082">
    <property type="entry name" value="Fungal_trans"/>
    <property type="match status" value="1"/>
</dbReference>
<dbReference type="InterPro" id="IPR007219">
    <property type="entry name" value="XnlR_reg_dom"/>
</dbReference>
<dbReference type="GeneID" id="28765039"/>
<dbReference type="GO" id="GO:0008270">
    <property type="term" value="F:zinc ion binding"/>
    <property type="evidence" value="ECO:0007669"/>
    <property type="project" value="InterPro"/>
</dbReference>
<dbReference type="Pfam" id="PF00172">
    <property type="entry name" value="Zn_clus"/>
    <property type="match status" value="1"/>
</dbReference>
<protein>
    <recommendedName>
        <fullName evidence="7">Zn(2)-C6 fungal-type domain-containing protein</fullName>
    </recommendedName>
</protein>
<dbReference type="PANTHER" id="PTHR31944:SF131">
    <property type="entry name" value="HEME-RESPONSIVE ZINC FINGER TRANSCRIPTION FACTOR HAP1"/>
    <property type="match status" value="1"/>
</dbReference>
<dbReference type="OrthoDB" id="2406834at2759"/>
<keyword evidence="5" id="KW-0804">Transcription</keyword>
<dbReference type="PROSITE" id="PS00463">
    <property type="entry name" value="ZN2_CY6_FUNGAL_1"/>
    <property type="match status" value="1"/>
</dbReference>
<evidence type="ECO:0000256" key="4">
    <source>
        <dbReference type="ARBA" id="ARBA00023125"/>
    </source>
</evidence>
<keyword evidence="3" id="KW-0805">Transcription regulation</keyword>
<sequence>MQATHRRTRIPLSCELCRTRKLKCNRETPCQNCTARGEQDACNYRGHKDPAIPVGRRKGDEVAIRQRVDQLERLVRQLLSNRGLVSASDGGNGAIENVEHSHGEPFPGVLTEGAIPAAAGKTVLGRSHSIYHGSNDWHTVLQEIGDLKGRLHGEQRRDSDYMFENLHISAPDGSGLLFTQAAPVERMEMLSSLPPRSEVDRLVAWYFDVQSFPIPVPPIIHEPTLRRELDRHWQDPFQADLIWLGLVFSILGITMLAYHQHGEPPEYEGRSETLFQLYRTRTGQCLQRGDISKCLPYTVEALRLNATAELHRKDDNRRALWMTTGVIVRAAVNMGYHHDPASDAMCSLSAEYRRRVWLSVISMDNMASFQLDFPRTMPKSFSNTKEPLNVHDWELSERTEALPPARPLSELTPVTYLIAKGRLYNTLGRITDLNSGLQLGSYDTVLDIDHALQKGLEDAPPYVKAVLCGDHEPASITANFSAFSLLHAYYLGMCVLHRRFMAKSKEDARFSLSRERCVSCSISLLSFQRNLDPKYYKISRTRQTFALAAMLLFLEVELRKDDTKHNTLPESHIILETLEISVNSWAAAMHLCQETWSIYDLLVRMIAACRTWASMLSFLGHAWTPVERHYTMLASQT</sequence>
<evidence type="ECO:0000313" key="9">
    <source>
        <dbReference type="Proteomes" id="UP000077069"/>
    </source>
</evidence>
<dbReference type="PANTHER" id="PTHR31944">
    <property type="entry name" value="HEME-RESPONSIVE ZINC FINGER TRANSCRIPTION FACTOR HAP1"/>
    <property type="match status" value="1"/>
</dbReference>
<evidence type="ECO:0000259" key="7">
    <source>
        <dbReference type="PROSITE" id="PS50048"/>
    </source>
</evidence>
<gene>
    <name evidence="8" type="ORF">CC84DRAFT_1198217</name>
</gene>
<evidence type="ECO:0000256" key="3">
    <source>
        <dbReference type="ARBA" id="ARBA00023015"/>
    </source>
</evidence>
<dbReference type="InterPro" id="IPR001138">
    <property type="entry name" value="Zn2Cys6_DnaBD"/>
</dbReference>
<evidence type="ECO:0000256" key="5">
    <source>
        <dbReference type="ARBA" id="ARBA00023163"/>
    </source>
</evidence>
<dbReference type="CDD" id="cd12148">
    <property type="entry name" value="fungal_TF_MHR"/>
    <property type="match status" value="1"/>
</dbReference>
<dbReference type="InterPro" id="IPR036864">
    <property type="entry name" value="Zn2-C6_fun-type_DNA-bd_sf"/>
</dbReference>
<dbReference type="CDD" id="cd00067">
    <property type="entry name" value="GAL4"/>
    <property type="match status" value="1"/>
</dbReference>
<dbReference type="InParanoid" id="A0A177C6S5"/>
<keyword evidence="1" id="KW-0479">Metal-binding</keyword>
<evidence type="ECO:0000256" key="1">
    <source>
        <dbReference type="ARBA" id="ARBA00022723"/>
    </source>
</evidence>
<dbReference type="AlphaFoldDB" id="A0A177C6S5"/>
<accession>A0A177C6S5</accession>
<dbReference type="GO" id="GO:0005634">
    <property type="term" value="C:nucleus"/>
    <property type="evidence" value="ECO:0007669"/>
    <property type="project" value="TreeGrafter"/>
</dbReference>
<dbReference type="GO" id="GO:0001228">
    <property type="term" value="F:DNA-binding transcription activator activity, RNA polymerase II-specific"/>
    <property type="evidence" value="ECO:0007669"/>
    <property type="project" value="TreeGrafter"/>
</dbReference>
<dbReference type="STRING" id="1460663.A0A177C6S5"/>
<dbReference type="SMART" id="SM00066">
    <property type="entry name" value="GAL4"/>
    <property type="match status" value="1"/>
</dbReference>
<dbReference type="GO" id="GO:0000978">
    <property type="term" value="F:RNA polymerase II cis-regulatory region sequence-specific DNA binding"/>
    <property type="evidence" value="ECO:0007669"/>
    <property type="project" value="TreeGrafter"/>
</dbReference>
<keyword evidence="2" id="KW-0862">Zinc</keyword>
<dbReference type="GO" id="GO:0006351">
    <property type="term" value="P:DNA-templated transcription"/>
    <property type="evidence" value="ECO:0007669"/>
    <property type="project" value="InterPro"/>
</dbReference>
<evidence type="ECO:0000313" key="8">
    <source>
        <dbReference type="EMBL" id="OAG03343.1"/>
    </source>
</evidence>
<proteinExistence type="predicted"/>
<dbReference type="RefSeq" id="XP_018033708.1">
    <property type="nucleotide sequence ID" value="XM_018181553.1"/>
</dbReference>
<dbReference type="SMART" id="SM00906">
    <property type="entry name" value="Fungal_trans"/>
    <property type="match status" value="1"/>
</dbReference>
<dbReference type="SUPFAM" id="SSF57701">
    <property type="entry name" value="Zn2/Cys6 DNA-binding domain"/>
    <property type="match status" value="1"/>
</dbReference>
<reference evidence="8 9" key="1">
    <citation type="submission" date="2016-05" db="EMBL/GenBank/DDBJ databases">
        <title>Comparative analysis of secretome profiles of manganese(II)-oxidizing ascomycete fungi.</title>
        <authorList>
            <consortium name="DOE Joint Genome Institute"/>
            <person name="Zeiner C.A."/>
            <person name="Purvine S.O."/>
            <person name="Zink E.M."/>
            <person name="Wu S."/>
            <person name="Pasa-Tolic L."/>
            <person name="Chaput D.L."/>
            <person name="Haridas S."/>
            <person name="Grigoriev I.V."/>
            <person name="Santelli C.M."/>
            <person name="Hansel C.M."/>
        </authorList>
    </citation>
    <scope>NUCLEOTIDE SEQUENCE [LARGE SCALE GENOMIC DNA]</scope>
    <source>
        <strain evidence="8 9">AP3s5-JAC2a</strain>
    </source>
</reference>
<keyword evidence="4" id="KW-0238">DNA-binding</keyword>
<dbReference type="Gene3D" id="4.10.240.10">
    <property type="entry name" value="Zn(2)-C6 fungal-type DNA-binding domain"/>
    <property type="match status" value="1"/>
</dbReference>
<organism evidence="8 9">
    <name type="scientific">Paraphaeosphaeria sporulosa</name>
    <dbReference type="NCBI Taxonomy" id="1460663"/>
    <lineage>
        <taxon>Eukaryota</taxon>
        <taxon>Fungi</taxon>
        <taxon>Dikarya</taxon>
        <taxon>Ascomycota</taxon>
        <taxon>Pezizomycotina</taxon>
        <taxon>Dothideomycetes</taxon>
        <taxon>Pleosporomycetidae</taxon>
        <taxon>Pleosporales</taxon>
        <taxon>Massarineae</taxon>
        <taxon>Didymosphaeriaceae</taxon>
        <taxon>Paraphaeosphaeria</taxon>
    </lineage>
</organism>
<keyword evidence="6" id="KW-0539">Nucleus</keyword>
<evidence type="ECO:0000256" key="6">
    <source>
        <dbReference type="ARBA" id="ARBA00023242"/>
    </source>
</evidence>
<dbReference type="EMBL" id="KV441555">
    <property type="protein sequence ID" value="OAG03343.1"/>
    <property type="molecule type" value="Genomic_DNA"/>
</dbReference>
<keyword evidence="9" id="KW-1185">Reference proteome</keyword>